<gene>
    <name evidence="2" type="ORF">ZOSMA_50G00530</name>
</gene>
<feature type="coiled-coil region" evidence="1">
    <location>
        <begin position="88"/>
        <end position="122"/>
    </location>
</feature>
<dbReference type="OrthoDB" id="1932629at2759"/>
<evidence type="ECO:0000313" key="3">
    <source>
        <dbReference type="Proteomes" id="UP000036987"/>
    </source>
</evidence>
<accession>A0A0K9NY82</accession>
<dbReference type="Proteomes" id="UP000036987">
    <property type="component" value="Unassembled WGS sequence"/>
</dbReference>
<evidence type="ECO:0000313" key="2">
    <source>
        <dbReference type="EMBL" id="KMZ61633.1"/>
    </source>
</evidence>
<dbReference type="EMBL" id="LFYR01001452">
    <property type="protein sequence ID" value="KMZ61633.1"/>
    <property type="molecule type" value="Genomic_DNA"/>
</dbReference>
<dbReference type="AlphaFoldDB" id="A0A0K9NY82"/>
<proteinExistence type="predicted"/>
<feature type="coiled-coil region" evidence="1">
    <location>
        <begin position="195"/>
        <end position="256"/>
    </location>
</feature>
<protein>
    <submittedName>
        <fullName evidence="2">Uncharacterized protein</fullName>
    </submittedName>
</protein>
<keyword evidence="3" id="KW-1185">Reference proteome</keyword>
<dbReference type="OMA" id="TRHIDMF"/>
<evidence type="ECO:0000256" key="1">
    <source>
        <dbReference type="SAM" id="Coils"/>
    </source>
</evidence>
<organism evidence="2 3">
    <name type="scientific">Zostera marina</name>
    <name type="common">Eelgrass</name>
    <dbReference type="NCBI Taxonomy" id="29655"/>
    <lineage>
        <taxon>Eukaryota</taxon>
        <taxon>Viridiplantae</taxon>
        <taxon>Streptophyta</taxon>
        <taxon>Embryophyta</taxon>
        <taxon>Tracheophyta</taxon>
        <taxon>Spermatophyta</taxon>
        <taxon>Magnoliopsida</taxon>
        <taxon>Liliopsida</taxon>
        <taxon>Zosteraceae</taxon>
        <taxon>Zostera</taxon>
    </lineage>
</organism>
<reference evidence="3" key="1">
    <citation type="journal article" date="2016" name="Nature">
        <title>The genome of the seagrass Zostera marina reveals angiosperm adaptation to the sea.</title>
        <authorList>
            <person name="Olsen J.L."/>
            <person name="Rouze P."/>
            <person name="Verhelst B."/>
            <person name="Lin Y.-C."/>
            <person name="Bayer T."/>
            <person name="Collen J."/>
            <person name="Dattolo E."/>
            <person name="De Paoli E."/>
            <person name="Dittami S."/>
            <person name="Maumus F."/>
            <person name="Michel G."/>
            <person name="Kersting A."/>
            <person name="Lauritano C."/>
            <person name="Lohaus R."/>
            <person name="Toepel M."/>
            <person name="Tonon T."/>
            <person name="Vanneste K."/>
            <person name="Amirebrahimi M."/>
            <person name="Brakel J."/>
            <person name="Bostroem C."/>
            <person name="Chovatia M."/>
            <person name="Grimwood J."/>
            <person name="Jenkins J.W."/>
            <person name="Jueterbock A."/>
            <person name="Mraz A."/>
            <person name="Stam W.T."/>
            <person name="Tice H."/>
            <person name="Bornberg-Bauer E."/>
            <person name="Green P.J."/>
            <person name="Pearson G.A."/>
            <person name="Procaccini G."/>
            <person name="Duarte C.M."/>
            <person name="Schmutz J."/>
            <person name="Reusch T.B.H."/>
            <person name="Van de Peer Y."/>
        </authorList>
    </citation>
    <scope>NUCLEOTIDE SEQUENCE [LARGE SCALE GENOMIC DNA]</scope>
    <source>
        <strain evidence="3">cv. Finnish</strain>
    </source>
</reference>
<name>A0A0K9NY82_ZOSMR</name>
<keyword evidence="1" id="KW-0175">Coiled coil</keyword>
<sequence>MGGIGKQNIKIFLTSMDVEEDLESLLRTFDQIHQEHRNAIVEIQNLKSCLHDETERRGALQSDCDDLRKDSVRLRKVNLESLANLANKFESLIKCQDLKEELKEANDKLRYMKDEYAKADEVKEMEHRLKIEELQQQLSCCMLKNSINKTTIDVLQNDLVARNTQIDDQKVNFNQIVADGESKYRSEIQDLREWLMVEEEEKTMLSKRLNDAENEISALRVKQTERQQESISIRHVETLKQKVMKLRKENENLKRQLASK</sequence>
<comment type="caution">
    <text evidence="2">The sequence shown here is derived from an EMBL/GenBank/DDBJ whole genome shotgun (WGS) entry which is preliminary data.</text>
</comment>